<dbReference type="PANTHER" id="PTHR30075">
    <property type="entry name" value="GLYCYL-TRNA SYNTHETASE"/>
    <property type="match status" value="1"/>
</dbReference>
<dbReference type="InterPro" id="IPR002310">
    <property type="entry name" value="Gly-tRNA_ligase_asu"/>
</dbReference>
<dbReference type="GO" id="GO:0006426">
    <property type="term" value="P:glycyl-tRNA aminoacylation"/>
    <property type="evidence" value="ECO:0007669"/>
    <property type="project" value="InterPro"/>
</dbReference>
<feature type="region of interest" description="Disordered" evidence="9">
    <location>
        <begin position="157"/>
        <end position="185"/>
    </location>
</feature>
<keyword evidence="6" id="KW-0648">Protein biosynthesis</keyword>
<reference evidence="10 11" key="1">
    <citation type="journal article" date="2018" name="Sci. Data">
        <title>The draft genome sequence of cork oak.</title>
        <authorList>
            <person name="Ramos A.M."/>
            <person name="Usie A."/>
            <person name="Barbosa P."/>
            <person name="Barros P.M."/>
            <person name="Capote T."/>
            <person name="Chaves I."/>
            <person name="Simoes F."/>
            <person name="Abreu I."/>
            <person name="Carrasquinho I."/>
            <person name="Faro C."/>
            <person name="Guimaraes J.B."/>
            <person name="Mendonca D."/>
            <person name="Nobrega F."/>
            <person name="Rodrigues L."/>
            <person name="Saibo N.J.M."/>
            <person name="Varela M.C."/>
            <person name="Egas C."/>
            <person name="Matos J."/>
            <person name="Miguel C.M."/>
            <person name="Oliveira M.M."/>
            <person name="Ricardo C.P."/>
            <person name="Goncalves S."/>
        </authorList>
    </citation>
    <scope>NUCLEOTIDE SEQUENCE [LARGE SCALE GENOMIC DNA]</scope>
    <source>
        <strain evidence="11">cv. HL8</strain>
    </source>
</reference>
<dbReference type="HAMAP" id="MF_00254">
    <property type="entry name" value="Gly_tRNA_synth_alpha"/>
    <property type="match status" value="1"/>
</dbReference>
<dbReference type="EC" id="6.1.1.14" evidence="2"/>
<keyword evidence="4" id="KW-0547">Nucleotide-binding</keyword>
<sequence>MAIIAFPLIISFLKPHTSGLSLLRVANRNHHLFRPCRCITFSAISTSSSSTSIPQHSSSTDSNFNSNNNNNNNEAIKSYTPTFQQAIQRLLEYWGSVGCAIMQCNNTEVIAIAMAILAFPLVISFLKPHTSGFSLLRVANRNHHLFRPRRRYAVSAISTSSTSIPQHSPSTDSDSSNNNNNNEALKSSVPTFQQAIQRLQVGAGTMNPLTFLRVLGPEPWNVAYAEPSIRPDDSRYGENPNRLQRHTQFQVILKPDPGNSQDLFIRSLSALGIDVSAHDIRFVEDNWESPVLGAWGLGWEIWMDGMEITQFTYFQQAGSLQLSPISVEITYGLERILMLLQGVDHFKKIQYADGITYGELFLENEKEMSAYYLEHASVHNLQKHFDFFEEEARSLLALGLAIPAYDQLLKTSHAFNILDSRGFVGVTERARYFGRIRSLARQCAQLWLNTRESLGHPLGVASDPVHVVCPKELLDTAVKKVNDDSRLFVLEIGTEEMPPQDVVDAGQQLKDLILLVLEKQRLSHGEVQAFGTPRRLLVCVENLCTKQAEKEVEVRGPPVSKAFDNQGNATKAAEGFCRRYSIPLDSLNRKIDGKTEYLYARIMESARLAVEVLSEELPSTIAKISFPKSMRWNSQIMFSRPIRWILALHGDVVVPFMFAGVLSGNLSYGLRNTPSATLMVESAESYAKVMRNAGINVEIEERKKKILEHSNVLAKSVNGHTLFKEGLLDEVVNLVEAPVPVLGKFKESFLELPKDLLTMVMQKHQKYFAISDDTGRLLPYFIAVANGAIDETVVRKGNEAVLRARYEDAKFFYEMDTHKKFSEFRSKLKGILFHEKLGTMLDKITRIQNMVTKLSLALQIDEDMLQVLQVAASLAMSDLATAVVTEFTSLAGIMARHYAIRDGYPEQVAEALYEITLPRFSGDILPATDAGIVLAIADRLDSLVGLFAAGCQPSSTNDPFGLRRISYGLVQLLVEKDKNLDLKQALELAAEVQPIQVDASIIEDVLQFVTRRLEQFLVDKGISSEVVRSILAERANLPSLAAKSANKMASLSRGNLFPKVVEAYSRPTRIVRGKEVDPDMEVDEAAFETNEERALWSAFLSVKNKIHPGIEIDDFVEISSQLVQPLEEFFNHVFVMVVELRDSQLCSRSIVMHMQGLLTRQFISFSFHRFYDTRLEEERIRKNRLALLRDIADLPRGIADLSVLPGF</sequence>
<evidence type="ECO:0000256" key="5">
    <source>
        <dbReference type="ARBA" id="ARBA00022840"/>
    </source>
</evidence>
<comment type="caution">
    <text evidence="10">The sequence shown here is derived from an EMBL/GenBank/DDBJ whole genome shotgun (WGS) entry which is preliminary data.</text>
</comment>
<feature type="compositionally biased region" description="Low complexity" evidence="9">
    <location>
        <begin position="172"/>
        <end position="182"/>
    </location>
</feature>
<dbReference type="Pfam" id="PF02091">
    <property type="entry name" value="tRNA-synt_2e"/>
    <property type="match status" value="1"/>
</dbReference>
<dbReference type="FunFam" id="1.20.58.180:FF:000002">
    <property type="entry name" value="Glycine--tRNA ligase, chloroplastic/mitochondrial 2"/>
    <property type="match status" value="1"/>
</dbReference>
<evidence type="ECO:0000313" key="11">
    <source>
        <dbReference type="Proteomes" id="UP000237347"/>
    </source>
</evidence>
<evidence type="ECO:0000256" key="2">
    <source>
        <dbReference type="ARBA" id="ARBA00012829"/>
    </source>
</evidence>
<dbReference type="FunFam" id="3.30.930.10:FF:000006">
    <property type="entry name" value="Glycine--tRNA ligase alpha subunit"/>
    <property type="match status" value="1"/>
</dbReference>
<evidence type="ECO:0000313" key="10">
    <source>
        <dbReference type="EMBL" id="KAK7826967.1"/>
    </source>
</evidence>
<dbReference type="GO" id="GO:0005739">
    <property type="term" value="C:mitochondrion"/>
    <property type="evidence" value="ECO:0007669"/>
    <property type="project" value="TreeGrafter"/>
</dbReference>
<keyword evidence="11" id="KW-1185">Reference proteome</keyword>
<keyword evidence="3 10" id="KW-0436">Ligase</keyword>
<dbReference type="Gene3D" id="3.30.930.10">
    <property type="entry name" value="Bira Bifunctional Protein, Domain 2"/>
    <property type="match status" value="2"/>
</dbReference>
<protein>
    <recommendedName>
        <fullName evidence="2">glycine--tRNA ligase</fullName>
        <ecNumber evidence="2">6.1.1.14</ecNumber>
    </recommendedName>
</protein>
<dbReference type="Gene3D" id="1.20.58.180">
    <property type="entry name" value="Class II aaRS and biotin synthetases, domain 2"/>
    <property type="match status" value="1"/>
</dbReference>
<feature type="compositionally biased region" description="Low complexity" evidence="9">
    <location>
        <begin position="50"/>
        <end position="73"/>
    </location>
</feature>
<evidence type="ECO:0000256" key="3">
    <source>
        <dbReference type="ARBA" id="ARBA00022598"/>
    </source>
</evidence>
<comment type="similarity">
    <text evidence="1">Belongs to the class-II aminoacyl-tRNA synthetase family.</text>
</comment>
<dbReference type="AlphaFoldDB" id="A0AAW0JJ50"/>
<dbReference type="InterPro" id="IPR015944">
    <property type="entry name" value="Gly-tRNA-synth_bsu"/>
</dbReference>
<dbReference type="SUPFAM" id="SSF109604">
    <property type="entry name" value="HD-domain/PDEase-like"/>
    <property type="match status" value="1"/>
</dbReference>
<dbReference type="Pfam" id="PF02092">
    <property type="entry name" value="tRNA_synt_2f"/>
    <property type="match status" value="1"/>
</dbReference>
<keyword evidence="5" id="KW-0067">ATP-binding</keyword>
<gene>
    <name evidence="10" type="primary">EDD1_0</name>
    <name evidence="10" type="ORF">CFP56_031568</name>
</gene>
<name>A0AAW0JJ50_QUESU</name>
<dbReference type="InterPro" id="IPR006194">
    <property type="entry name" value="Gly-tRNA-synth_heterodimer"/>
</dbReference>
<evidence type="ECO:0000256" key="6">
    <source>
        <dbReference type="ARBA" id="ARBA00022917"/>
    </source>
</evidence>
<evidence type="ECO:0000256" key="9">
    <source>
        <dbReference type="SAM" id="MobiDB-lite"/>
    </source>
</evidence>
<feature type="region of interest" description="Disordered" evidence="9">
    <location>
        <begin position="50"/>
        <end position="76"/>
    </location>
</feature>
<evidence type="ECO:0000256" key="7">
    <source>
        <dbReference type="ARBA" id="ARBA00023146"/>
    </source>
</evidence>
<dbReference type="InterPro" id="IPR045864">
    <property type="entry name" value="aa-tRNA-synth_II/BPL/LPL"/>
</dbReference>
<accession>A0AAW0JJ50</accession>
<dbReference type="GO" id="GO:0009570">
    <property type="term" value="C:chloroplast stroma"/>
    <property type="evidence" value="ECO:0007669"/>
    <property type="project" value="TreeGrafter"/>
</dbReference>
<dbReference type="GO" id="GO:0005524">
    <property type="term" value="F:ATP binding"/>
    <property type="evidence" value="ECO:0007669"/>
    <property type="project" value="UniProtKB-KW"/>
</dbReference>
<evidence type="ECO:0000256" key="1">
    <source>
        <dbReference type="ARBA" id="ARBA00008226"/>
    </source>
</evidence>
<proteinExistence type="inferred from homology"/>
<organism evidence="10 11">
    <name type="scientific">Quercus suber</name>
    <name type="common">Cork oak</name>
    <dbReference type="NCBI Taxonomy" id="58331"/>
    <lineage>
        <taxon>Eukaryota</taxon>
        <taxon>Viridiplantae</taxon>
        <taxon>Streptophyta</taxon>
        <taxon>Embryophyta</taxon>
        <taxon>Tracheophyta</taxon>
        <taxon>Spermatophyta</taxon>
        <taxon>Magnoliopsida</taxon>
        <taxon>eudicotyledons</taxon>
        <taxon>Gunneridae</taxon>
        <taxon>Pentapetalae</taxon>
        <taxon>rosids</taxon>
        <taxon>fabids</taxon>
        <taxon>Fagales</taxon>
        <taxon>Fagaceae</taxon>
        <taxon>Quercus</taxon>
    </lineage>
</organism>
<dbReference type="SUPFAM" id="SSF55681">
    <property type="entry name" value="Class II aaRS and biotin synthetases"/>
    <property type="match status" value="1"/>
</dbReference>
<dbReference type="NCBIfam" id="TIGR00388">
    <property type="entry name" value="glyQ"/>
    <property type="match status" value="1"/>
</dbReference>
<evidence type="ECO:0000256" key="8">
    <source>
        <dbReference type="ARBA" id="ARBA00047937"/>
    </source>
</evidence>
<dbReference type="GO" id="GO:0004820">
    <property type="term" value="F:glycine-tRNA ligase activity"/>
    <property type="evidence" value="ECO:0007669"/>
    <property type="project" value="UniProtKB-EC"/>
</dbReference>
<dbReference type="NCBIfam" id="NF006827">
    <property type="entry name" value="PRK09348.1"/>
    <property type="match status" value="1"/>
</dbReference>
<dbReference type="Proteomes" id="UP000237347">
    <property type="component" value="Unassembled WGS sequence"/>
</dbReference>
<dbReference type="PANTHER" id="PTHR30075:SF2">
    <property type="entry name" value="GLYCINE--TRNA LIGASE, CHLOROPLASTIC_MITOCHONDRIAL 2"/>
    <property type="match status" value="1"/>
</dbReference>
<dbReference type="PRINTS" id="PR01044">
    <property type="entry name" value="TRNASYNTHGA"/>
</dbReference>
<dbReference type="PROSITE" id="PS50861">
    <property type="entry name" value="AA_TRNA_LIGASE_II_GLYAB"/>
    <property type="match status" value="2"/>
</dbReference>
<dbReference type="EMBL" id="PKMF04000532">
    <property type="protein sequence ID" value="KAK7826967.1"/>
    <property type="molecule type" value="Genomic_DNA"/>
</dbReference>
<comment type="catalytic activity">
    <reaction evidence="8">
        <text>tRNA(Gly) + glycine + ATP = glycyl-tRNA(Gly) + AMP + diphosphate</text>
        <dbReference type="Rhea" id="RHEA:16013"/>
        <dbReference type="Rhea" id="RHEA-COMP:9664"/>
        <dbReference type="Rhea" id="RHEA-COMP:9683"/>
        <dbReference type="ChEBI" id="CHEBI:30616"/>
        <dbReference type="ChEBI" id="CHEBI:33019"/>
        <dbReference type="ChEBI" id="CHEBI:57305"/>
        <dbReference type="ChEBI" id="CHEBI:78442"/>
        <dbReference type="ChEBI" id="CHEBI:78522"/>
        <dbReference type="ChEBI" id="CHEBI:456215"/>
        <dbReference type="EC" id="6.1.1.14"/>
    </reaction>
</comment>
<dbReference type="HAMAP" id="MF_00255">
    <property type="entry name" value="Gly_tRNA_synth_beta"/>
    <property type="match status" value="1"/>
</dbReference>
<evidence type="ECO:0000256" key="4">
    <source>
        <dbReference type="ARBA" id="ARBA00022741"/>
    </source>
</evidence>
<dbReference type="NCBIfam" id="TIGR00211">
    <property type="entry name" value="glyS"/>
    <property type="match status" value="1"/>
</dbReference>
<keyword evidence="7" id="KW-0030">Aminoacyl-tRNA synthetase</keyword>